<dbReference type="KEGG" id="mik:FOE78_03730"/>
<protein>
    <submittedName>
        <fullName evidence="6">TetR/AcrR family transcriptional regulator</fullName>
    </submittedName>
</protein>
<evidence type="ECO:0000256" key="4">
    <source>
        <dbReference type="PROSITE-ProRule" id="PRU00335"/>
    </source>
</evidence>
<dbReference type="GO" id="GO:0003700">
    <property type="term" value="F:DNA-binding transcription factor activity"/>
    <property type="evidence" value="ECO:0007669"/>
    <property type="project" value="TreeGrafter"/>
</dbReference>
<dbReference type="Gene3D" id="1.10.357.10">
    <property type="entry name" value="Tetracycline Repressor, domain 2"/>
    <property type="match status" value="1"/>
</dbReference>
<dbReference type="Pfam" id="PF13305">
    <property type="entry name" value="TetR_C_33"/>
    <property type="match status" value="1"/>
</dbReference>
<feature type="domain" description="HTH tetR-type" evidence="5">
    <location>
        <begin position="12"/>
        <end position="72"/>
    </location>
</feature>
<evidence type="ECO:0000313" key="6">
    <source>
        <dbReference type="EMBL" id="QDP95143.1"/>
    </source>
</evidence>
<dbReference type="InterPro" id="IPR025996">
    <property type="entry name" value="MT1864/Rv1816-like_C"/>
</dbReference>
<keyword evidence="1" id="KW-0805">Transcription regulation</keyword>
<accession>A0A516PVF2</accession>
<proteinExistence type="predicted"/>
<dbReference type="InterPro" id="IPR036271">
    <property type="entry name" value="Tet_transcr_reg_TetR-rel_C_sf"/>
</dbReference>
<evidence type="ECO:0000259" key="5">
    <source>
        <dbReference type="PROSITE" id="PS50977"/>
    </source>
</evidence>
<dbReference type="Proteomes" id="UP000319263">
    <property type="component" value="Chromosome"/>
</dbReference>
<keyword evidence="7" id="KW-1185">Reference proteome</keyword>
<gene>
    <name evidence="6" type="ORF">FOE78_03730</name>
</gene>
<dbReference type="AlphaFoldDB" id="A0A516PVF2"/>
<evidence type="ECO:0000313" key="7">
    <source>
        <dbReference type="Proteomes" id="UP000319263"/>
    </source>
</evidence>
<dbReference type="InterPro" id="IPR009057">
    <property type="entry name" value="Homeodomain-like_sf"/>
</dbReference>
<dbReference type="SUPFAM" id="SSF46689">
    <property type="entry name" value="Homeodomain-like"/>
    <property type="match status" value="1"/>
</dbReference>
<dbReference type="PANTHER" id="PTHR30055:SF243">
    <property type="entry name" value="HTH-TYPE TRANSCRIPTIONAL REGULATOR RV1816"/>
    <property type="match status" value="1"/>
</dbReference>
<dbReference type="PROSITE" id="PS50977">
    <property type="entry name" value="HTH_TETR_2"/>
    <property type="match status" value="1"/>
</dbReference>
<name>A0A516PVF2_9ACTN</name>
<dbReference type="Pfam" id="PF00440">
    <property type="entry name" value="TetR_N"/>
    <property type="match status" value="1"/>
</dbReference>
<feature type="DNA-binding region" description="H-T-H motif" evidence="4">
    <location>
        <begin position="35"/>
        <end position="54"/>
    </location>
</feature>
<dbReference type="PANTHER" id="PTHR30055">
    <property type="entry name" value="HTH-TYPE TRANSCRIPTIONAL REGULATOR RUTR"/>
    <property type="match status" value="1"/>
</dbReference>
<evidence type="ECO:0000256" key="3">
    <source>
        <dbReference type="ARBA" id="ARBA00023163"/>
    </source>
</evidence>
<dbReference type="SUPFAM" id="SSF48498">
    <property type="entry name" value="Tetracyclin repressor-like, C-terminal domain"/>
    <property type="match status" value="1"/>
</dbReference>
<organism evidence="6 7">
    <name type="scientific">Microlunatus elymi</name>
    <dbReference type="NCBI Taxonomy" id="2596828"/>
    <lineage>
        <taxon>Bacteria</taxon>
        <taxon>Bacillati</taxon>
        <taxon>Actinomycetota</taxon>
        <taxon>Actinomycetes</taxon>
        <taxon>Propionibacteriales</taxon>
        <taxon>Propionibacteriaceae</taxon>
        <taxon>Microlunatus</taxon>
    </lineage>
</organism>
<dbReference type="GO" id="GO:0000976">
    <property type="term" value="F:transcription cis-regulatory region binding"/>
    <property type="evidence" value="ECO:0007669"/>
    <property type="project" value="TreeGrafter"/>
</dbReference>
<evidence type="ECO:0000256" key="1">
    <source>
        <dbReference type="ARBA" id="ARBA00023015"/>
    </source>
</evidence>
<keyword evidence="2 4" id="KW-0238">DNA-binding</keyword>
<sequence length="224" mass="24496">MPGPTPRQLAREETLRRIKLLALQQLAESGAGELSLRAIARELNIVSSAIYRYFGSRDELITALITDAYNDLAEVLEAAVVGSRRSAQRRWRDLCAALRDWARGEPHRFGLIYGTSIPGYRAPQTTVEPAARVFRAFCRSVAPAVGDQSEVHGRQLRVQLADLAEFAELDIDEPAMLALSAAFGQLIGIVSLELGGHFVGVFEPADDLFAAIVDREADHLGLNS</sequence>
<dbReference type="InterPro" id="IPR050109">
    <property type="entry name" value="HTH-type_TetR-like_transc_reg"/>
</dbReference>
<dbReference type="RefSeq" id="WP_143985125.1">
    <property type="nucleotide sequence ID" value="NZ_CP041692.1"/>
</dbReference>
<evidence type="ECO:0000256" key="2">
    <source>
        <dbReference type="ARBA" id="ARBA00023125"/>
    </source>
</evidence>
<dbReference type="InterPro" id="IPR001647">
    <property type="entry name" value="HTH_TetR"/>
</dbReference>
<dbReference type="EMBL" id="CP041692">
    <property type="protein sequence ID" value="QDP95143.1"/>
    <property type="molecule type" value="Genomic_DNA"/>
</dbReference>
<dbReference type="OrthoDB" id="3210322at2"/>
<reference evidence="6 7" key="1">
    <citation type="submission" date="2019-07" db="EMBL/GenBank/DDBJ databases">
        <title>Microlunatus dokdonensis sp. nov. isolated from the rhizospheric soil of the wild plant Elymus tsukushiensis.</title>
        <authorList>
            <person name="Ghim S.-Y."/>
            <person name="Hwang Y.-J."/>
            <person name="Son J.-S."/>
            <person name="Shin J.-H."/>
        </authorList>
    </citation>
    <scope>NUCLEOTIDE SEQUENCE [LARGE SCALE GENOMIC DNA]</scope>
    <source>
        <strain evidence="6 7">KUDC0627</strain>
    </source>
</reference>
<keyword evidence="3" id="KW-0804">Transcription</keyword>